<keyword evidence="3" id="KW-1185">Reference proteome</keyword>
<dbReference type="Proteomes" id="UP001174909">
    <property type="component" value="Unassembled WGS sequence"/>
</dbReference>
<sequence length="120" mass="14396">MLEEEIEDVELSSRGDYDGPVTFQPFSDNDTTTLFQDLERELEKMVQKYRVPPTDLENLFQVCQNSLKYDGTESIRDVRLSHYLRSRRENWKTCGRTRKTNLKWHSGESWSWSVEWKKRS</sequence>
<dbReference type="AlphaFoldDB" id="A0AA35RLU0"/>
<dbReference type="EMBL" id="CASHTH010001309">
    <property type="protein sequence ID" value="CAI8013920.1"/>
    <property type="molecule type" value="Genomic_DNA"/>
</dbReference>
<reference evidence="2" key="1">
    <citation type="submission" date="2023-03" db="EMBL/GenBank/DDBJ databases">
        <authorList>
            <person name="Steffen K."/>
            <person name="Cardenas P."/>
        </authorList>
    </citation>
    <scope>NUCLEOTIDE SEQUENCE</scope>
</reference>
<feature type="compositionally biased region" description="Acidic residues" evidence="1">
    <location>
        <begin position="1"/>
        <end position="10"/>
    </location>
</feature>
<gene>
    <name evidence="2" type="ORF">GBAR_LOCUS8761</name>
</gene>
<proteinExistence type="predicted"/>
<protein>
    <submittedName>
        <fullName evidence="2">Uncharacterized protein</fullName>
    </submittedName>
</protein>
<organism evidence="2 3">
    <name type="scientific">Geodia barretti</name>
    <name type="common">Barrett's horny sponge</name>
    <dbReference type="NCBI Taxonomy" id="519541"/>
    <lineage>
        <taxon>Eukaryota</taxon>
        <taxon>Metazoa</taxon>
        <taxon>Porifera</taxon>
        <taxon>Demospongiae</taxon>
        <taxon>Heteroscleromorpha</taxon>
        <taxon>Tetractinellida</taxon>
        <taxon>Astrophorina</taxon>
        <taxon>Geodiidae</taxon>
        <taxon>Geodia</taxon>
    </lineage>
</organism>
<name>A0AA35RLU0_GEOBA</name>
<accession>A0AA35RLU0</accession>
<evidence type="ECO:0000313" key="2">
    <source>
        <dbReference type="EMBL" id="CAI8013920.1"/>
    </source>
</evidence>
<evidence type="ECO:0000313" key="3">
    <source>
        <dbReference type="Proteomes" id="UP001174909"/>
    </source>
</evidence>
<evidence type="ECO:0000256" key="1">
    <source>
        <dbReference type="SAM" id="MobiDB-lite"/>
    </source>
</evidence>
<feature type="region of interest" description="Disordered" evidence="1">
    <location>
        <begin position="1"/>
        <end position="28"/>
    </location>
</feature>
<comment type="caution">
    <text evidence="2">The sequence shown here is derived from an EMBL/GenBank/DDBJ whole genome shotgun (WGS) entry which is preliminary data.</text>
</comment>